<dbReference type="EMBL" id="BOOR01000032">
    <property type="protein sequence ID" value="GII56075.1"/>
    <property type="molecule type" value="Genomic_DNA"/>
</dbReference>
<organism evidence="2 3">
    <name type="scientific">Planotetraspora thailandica</name>
    <dbReference type="NCBI Taxonomy" id="487172"/>
    <lineage>
        <taxon>Bacteria</taxon>
        <taxon>Bacillati</taxon>
        <taxon>Actinomycetota</taxon>
        <taxon>Actinomycetes</taxon>
        <taxon>Streptosporangiales</taxon>
        <taxon>Streptosporangiaceae</taxon>
        <taxon>Planotetraspora</taxon>
    </lineage>
</organism>
<feature type="region of interest" description="Disordered" evidence="1">
    <location>
        <begin position="34"/>
        <end position="59"/>
    </location>
</feature>
<evidence type="ECO:0000256" key="1">
    <source>
        <dbReference type="SAM" id="MobiDB-lite"/>
    </source>
</evidence>
<gene>
    <name evidence="2" type="ORF">Pth03_44640</name>
</gene>
<name>A0A8J3XXF6_9ACTN</name>
<reference evidence="2" key="1">
    <citation type="submission" date="2021-01" db="EMBL/GenBank/DDBJ databases">
        <title>Whole genome shotgun sequence of Planotetraspora thailandica NBRC 104271.</title>
        <authorList>
            <person name="Komaki H."/>
            <person name="Tamura T."/>
        </authorList>
    </citation>
    <scope>NUCLEOTIDE SEQUENCE</scope>
    <source>
        <strain evidence="2">NBRC 104271</strain>
    </source>
</reference>
<keyword evidence="3" id="KW-1185">Reference proteome</keyword>
<comment type="caution">
    <text evidence="2">The sequence shown here is derived from an EMBL/GenBank/DDBJ whole genome shotgun (WGS) entry which is preliminary data.</text>
</comment>
<dbReference type="AlphaFoldDB" id="A0A8J3XXF6"/>
<accession>A0A8J3XXF6</accession>
<dbReference type="Proteomes" id="UP000605992">
    <property type="component" value="Unassembled WGS sequence"/>
</dbReference>
<evidence type="ECO:0000313" key="2">
    <source>
        <dbReference type="EMBL" id="GII56075.1"/>
    </source>
</evidence>
<evidence type="ECO:0000313" key="3">
    <source>
        <dbReference type="Proteomes" id="UP000605992"/>
    </source>
</evidence>
<protein>
    <submittedName>
        <fullName evidence="2">Uncharacterized protein</fullName>
    </submittedName>
</protein>
<proteinExistence type="predicted"/>
<sequence length="59" mass="6734">MTRLTAVQVRRRVFGVEQAPDDYVCRSCHNQLPDFPHRQSRPPASFPVLNNGAPCRRGQ</sequence>